<keyword evidence="19" id="KW-1185">Reference proteome</keyword>
<proteinExistence type="inferred from homology"/>
<dbReference type="InterPro" id="IPR015273">
    <property type="entry name" value="Cys-tRNA-synt_Ia_DALR"/>
</dbReference>
<dbReference type="Proteomes" id="UP001054857">
    <property type="component" value="Unassembled WGS sequence"/>
</dbReference>
<dbReference type="PANTHER" id="PTHR10890:SF3">
    <property type="entry name" value="CYSTEINE--TRNA LIGASE, CYTOPLASMIC"/>
    <property type="match status" value="1"/>
</dbReference>
<evidence type="ECO:0000256" key="14">
    <source>
        <dbReference type="SAM" id="Coils"/>
    </source>
</evidence>
<evidence type="ECO:0000256" key="3">
    <source>
        <dbReference type="ARBA" id="ARBA00005594"/>
    </source>
</evidence>
<evidence type="ECO:0000256" key="15">
    <source>
        <dbReference type="SAM" id="MobiDB-lite"/>
    </source>
</evidence>
<dbReference type="Pfam" id="PF01406">
    <property type="entry name" value="tRNA-synt_1e"/>
    <property type="match status" value="1"/>
</dbReference>
<keyword evidence="7" id="KW-0479">Metal-binding</keyword>
<keyword evidence="5" id="KW-0963">Cytoplasm</keyword>
<evidence type="ECO:0000313" key="19">
    <source>
        <dbReference type="Proteomes" id="UP001054857"/>
    </source>
</evidence>
<evidence type="ECO:0000259" key="16">
    <source>
        <dbReference type="Pfam" id="PF01406"/>
    </source>
</evidence>
<dbReference type="GO" id="GO:0005737">
    <property type="term" value="C:cytoplasm"/>
    <property type="evidence" value="ECO:0007669"/>
    <property type="project" value="UniProtKB-SubCell"/>
</dbReference>
<dbReference type="GO" id="GO:0004817">
    <property type="term" value="F:cysteine-tRNA ligase activity"/>
    <property type="evidence" value="ECO:0007669"/>
    <property type="project" value="UniProtKB-EC"/>
</dbReference>
<dbReference type="NCBIfam" id="TIGR00435">
    <property type="entry name" value="cysS"/>
    <property type="match status" value="1"/>
</dbReference>
<protein>
    <recommendedName>
        <fullName evidence="4">cysteine--tRNA ligase</fullName>
        <ecNumber evidence="4">6.1.1.16</ecNumber>
    </recommendedName>
    <alternativeName>
        <fullName evidence="13">Cysteinyl-tRNA synthetase</fullName>
    </alternativeName>
</protein>
<keyword evidence="11" id="KW-0648">Protein biosynthesis</keyword>
<dbReference type="FunFam" id="3.40.50.620:FF:000355">
    <property type="entry name" value="Cysteinyl-tRNA synthetase, putative"/>
    <property type="match status" value="1"/>
</dbReference>
<dbReference type="HAMAP" id="MF_00041">
    <property type="entry name" value="Cys_tRNA_synth"/>
    <property type="match status" value="1"/>
</dbReference>
<keyword evidence="10" id="KW-0067">ATP-binding</keyword>
<comment type="caution">
    <text evidence="18">The sequence shown here is derived from an EMBL/GenBank/DDBJ whole genome shotgun (WGS) entry which is preliminary data.</text>
</comment>
<dbReference type="PANTHER" id="PTHR10890">
    <property type="entry name" value="CYSTEINYL-TRNA SYNTHETASE"/>
    <property type="match status" value="1"/>
</dbReference>
<name>A0AAD3DG98_9CHLO</name>
<evidence type="ECO:0000256" key="12">
    <source>
        <dbReference type="ARBA" id="ARBA00023146"/>
    </source>
</evidence>
<evidence type="ECO:0000256" key="13">
    <source>
        <dbReference type="ARBA" id="ARBA00031499"/>
    </source>
</evidence>
<evidence type="ECO:0000256" key="5">
    <source>
        <dbReference type="ARBA" id="ARBA00022490"/>
    </source>
</evidence>
<keyword evidence="6" id="KW-0436">Ligase</keyword>
<keyword evidence="8" id="KW-0547">Nucleotide-binding</keyword>
<dbReference type="Gene3D" id="1.20.120.1910">
    <property type="entry name" value="Cysteine-tRNA ligase, C-terminal anti-codon recognition domain"/>
    <property type="match status" value="1"/>
</dbReference>
<dbReference type="InterPro" id="IPR032678">
    <property type="entry name" value="tRNA-synt_1_cat_dom"/>
</dbReference>
<dbReference type="GO" id="GO:0006423">
    <property type="term" value="P:cysteinyl-tRNA aminoacylation"/>
    <property type="evidence" value="ECO:0007669"/>
    <property type="project" value="InterPro"/>
</dbReference>
<accession>A0AAD3DG98</accession>
<dbReference type="Pfam" id="PF09190">
    <property type="entry name" value="DALR_2"/>
    <property type="match status" value="1"/>
</dbReference>
<feature type="domain" description="tRNA synthetases class I catalytic" evidence="16">
    <location>
        <begin position="91"/>
        <end position="517"/>
    </location>
</feature>
<feature type="coiled-coil region" evidence="14">
    <location>
        <begin position="174"/>
        <end position="208"/>
    </location>
</feature>
<evidence type="ECO:0000256" key="4">
    <source>
        <dbReference type="ARBA" id="ARBA00012832"/>
    </source>
</evidence>
<feature type="region of interest" description="Disordered" evidence="15">
    <location>
        <begin position="837"/>
        <end position="860"/>
    </location>
</feature>
<keyword evidence="9" id="KW-0862">Zinc</keyword>
<dbReference type="AlphaFoldDB" id="A0AAD3DG98"/>
<evidence type="ECO:0000259" key="17">
    <source>
        <dbReference type="Pfam" id="PF09190"/>
    </source>
</evidence>
<dbReference type="PRINTS" id="PR00983">
    <property type="entry name" value="TRNASYNTHCYS"/>
</dbReference>
<dbReference type="GO" id="GO:0046872">
    <property type="term" value="F:metal ion binding"/>
    <property type="evidence" value="ECO:0007669"/>
    <property type="project" value="UniProtKB-KW"/>
</dbReference>
<comment type="cofactor">
    <cofactor evidence="1">
        <name>Zn(2+)</name>
        <dbReference type="ChEBI" id="CHEBI:29105"/>
    </cofactor>
</comment>
<dbReference type="CDD" id="cd00672">
    <property type="entry name" value="CysRS_core"/>
    <property type="match status" value="1"/>
</dbReference>
<evidence type="ECO:0000256" key="1">
    <source>
        <dbReference type="ARBA" id="ARBA00001947"/>
    </source>
</evidence>
<evidence type="ECO:0000256" key="9">
    <source>
        <dbReference type="ARBA" id="ARBA00022833"/>
    </source>
</evidence>
<evidence type="ECO:0000256" key="10">
    <source>
        <dbReference type="ARBA" id="ARBA00022840"/>
    </source>
</evidence>
<evidence type="ECO:0000256" key="2">
    <source>
        <dbReference type="ARBA" id="ARBA00004496"/>
    </source>
</evidence>
<gene>
    <name evidence="18" type="ORF">Agub_g1908</name>
</gene>
<keyword evidence="14" id="KW-0175">Coiled coil</keyword>
<reference evidence="18 19" key="1">
    <citation type="journal article" date="2021" name="Sci. Rep.">
        <title>Genome sequencing of the multicellular alga Astrephomene provides insights into convergent evolution of germ-soma differentiation.</title>
        <authorList>
            <person name="Yamashita S."/>
            <person name="Yamamoto K."/>
            <person name="Matsuzaki R."/>
            <person name="Suzuki S."/>
            <person name="Yamaguchi H."/>
            <person name="Hirooka S."/>
            <person name="Minakuchi Y."/>
            <person name="Miyagishima S."/>
            <person name="Kawachi M."/>
            <person name="Toyoda A."/>
            <person name="Nozaki H."/>
        </authorList>
    </citation>
    <scope>NUCLEOTIDE SEQUENCE [LARGE SCALE GENOMIC DNA]</scope>
    <source>
        <strain evidence="18 19">NIES-4017</strain>
    </source>
</reference>
<dbReference type="InterPro" id="IPR014729">
    <property type="entry name" value="Rossmann-like_a/b/a_fold"/>
</dbReference>
<organism evidence="18 19">
    <name type="scientific">Astrephomene gubernaculifera</name>
    <dbReference type="NCBI Taxonomy" id="47775"/>
    <lineage>
        <taxon>Eukaryota</taxon>
        <taxon>Viridiplantae</taxon>
        <taxon>Chlorophyta</taxon>
        <taxon>core chlorophytes</taxon>
        <taxon>Chlorophyceae</taxon>
        <taxon>CS clade</taxon>
        <taxon>Chlamydomonadales</taxon>
        <taxon>Astrephomenaceae</taxon>
        <taxon>Astrephomene</taxon>
    </lineage>
</organism>
<comment type="similarity">
    <text evidence="3">Belongs to the class-I aminoacyl-tRNA synthetase family.</text>
</comment>
<dbReference type="GO" id="GO:0005524">
    <property type="term" value="F:ATP binding"/>
    <property type="evidence" value="ECO:0007669"/>
    <property type="project" value="UniProtKB-KW"/>
</dbReference>
<comment type="subcellular location">
    <subcellularLocation>
        <location evidence="2">Cytoplasm</location>
    </subcellularLocation>
</comment>
<keyword evidence="12" id="KW-0030">Aminoacyl-tRNA synthetase</keyword>
<dbReference type="Gene3D" id="3.40.50.620">
    <property type="entry name" value="HUPs"/>
    <property type="match status" value="2"/>
</dbReference>
<evidence type="ECO:0000256" key="6">
    <source>
        <dbReference type="ARBA" id="ARBA00022598"/>
    </source>
</evidence>
<evidence type="ECO:0000313" key="18">
    <source>
        <dbReference type="EMBL" id="GFR41235.1"/>
    </source>
</evidence>
<dbReference type="SUPFAM" id="SSF52374">
    <property type="entry name" value="Nucleotidylyl transferase"/>
    <property type="match status" value="1"/>
</dbReference>
<dbReference type="EC" id="6.1.1.16" evidence="4"/>
<evidence type="ECO:0000256" key="7">
    <source>
        <dbReference type="ARBA" id="ARBA00022723"/>
    </source>
</evidence>
<evidence type="ECO:0000256" key="8">
    <source>
        <dbReference type="ARBA" id="ARBA00022741"/>
    </source>
</evidence>
<dbReference type="EMBL" id="BMAR01000001">
    <property type="protein sequence ID" value="GFR41235.1"/>
    <property type="molecule type" value="Genomic_DNA"/>
</dbReference>
<feature type="domain" description="Cysteinyl-tRNA synthetase class Ia DALR" evidence="17">
    <location>
        <begin position="569"/>
        <end position="628"/>
    </location>
</feature>
<evidence type="ECO:0000256" key="11">
    <source>
        <dbReference type="ARBA" id="ARBA00022917"/>
    </source>
</evidence>
<dbReference type="InterPro" id="IPR009080">
    <property type="entry name" value="tRNAsynth_Ia_anticodon-bd"/>
</dbReference>
<dbReference type="SUPFAM" id="SSF47323">
    <property type="entry name" value="Anticodon-binding domain of a subclass of class I aminoacyl-tRNA synthetases"/>
    <property type="match status" value="1"/>
</dbReference>
<dbReference type="InterPro" id="IPR015803">
    <property type="entry name" value="Cys-tRNA-ligase"/>
</dbReference>
<sequence length="904" mass="98986">MLSFGAVFGVVVRNIGKARALTKTSSILGLQHTTLSVIPGHYNNQTMAASTKVTREWYPPAADGAQTAPLLLYNSFVDEKVPFVPAAGPNSKQITWYACGPTVYDVAHMGHARNYLSFDIVRRVLEDYFGYNCLMVMNVTDVDDKIILRARRNFLLAQYRGSGKSAQEVKGFAAGALQAAVAKQRSKVEQLQGQVKTAEAEVEAAGDDKKAATFAQRKVEDLQEAVKGEALKGRQAEEALAALEAVPLTGVPADVDALLAVSGDYVAEALDRELGAAVTDPSVFRGHAAKYEREFLEDMDALGCRRPDVLTRVSEYIPEIIAYVQRIIDNGMAYASNGSVYFDTQNFKSCGHTYGKLNPWAVGSAALAAEGESNFETSEKRSPQDFALWKAAKPGEPVWESPWGLGRPGWHIECSAMASSIIGSRLDIHTGGEDLRFPHHDNELAQAEAYYHCDGCKQWVNYFLHCGHLHIEGLKMSKSLKNFITIREALSTFNARQLRLMFVLQPWNKTMLYGEQSRAEMKAREAQLKNFFQNVDAAVRGADVNATEQRWTPEDFELNSRIGATQTAVDAALRDNVNTPAAMEALSDLIKAVNKYLEKKQEPGAARPLLLRKAAAYVTRILSVFGIVEAPSDRPGFTEAAGGAGSDAAAPRFLDAFTAFRDEVRALGKAKADPRDVAAVCDRLRDQTLLELGVQLVDGPNGKSSWRQADPASKLAANTCRYVDALAAFRDEVRLMAAEAAEPRAVLAACDRLRDETMVELGVRLEDRPDGKAVWKLDDPAAMREEIAARAAAAASAARKKLEGAMERKVKELEKMEGLAALPPVQAVLADKYSKFDEASGEPTHDKEGKLLEGKAKDKARKDFEKAAKVREPLTKKLAEDPNCLAAMRAEVEELRRQLQALST</sequence>
<dbReference type="InterPro" id="IPR024909">
    <property type="entry name" value="Cys-tRNA/MSH_ligase"/>
</dbReference>